<protein>
    <recommendedName>
        <fullName evidence="4">Cystatin domain-containing protein</fullName>
    </recommendedName>
</protein>
<dbReference type="EMBL" id="WIXP02000014">
    <property type="protein sequence ID" value="KAF6200081.1"/>
    <property type="molecule type" value="Genomic_DNA"/>
</dbReference>
<evidence type="ECO:0008006" key="4">
    <source>
        <dbReference type="Google" id="ProtNLM"/>
    </source>
</evidence>
<accession>A0A8S9WVG6</accession>
<evidence type="ECO:0000256" key="1">
    <source>
        <dbReference type="SAM" id="SignalP"/>
    </source>
</evidence>
<organism evidence="2 3">
    <name type="scientific">Apolygus lucorum</name>
    <name type="common">Small green plant bug</name>
    <name type="synonym">Lygocoris lucorum</name>
    <dbReference type="NCBI Taxonomy" id="248454"/>
    <lineage>
        <taxon>Eukaryota</taxon>
        <taxon>Metazoa</taxon>
        <taxon>Ecdysozoa</taxon>
        <taxon>Arthropoda</taxon>
        <taxon>Hexapoda</taxon>
        <taxon>Insecta</taxon>
        <taxon>Pterygota</taxon>
        <taxon>Neoptera</taxon>
        <taxon>Paraneoptera</taxon>
        <taxon>Hemiptera</taxon>
        <taxon>Heteroptera</taxon>
        <taxon>Panheteroptera</taxon>
        <taxon>Cimicomorpha</taxon>
        <taxon>Miridae</taxon>
        <taxon>Mirini</taxon>
        <taxon>Apolygus</taxon>
    </lineage>
</organism>
<proteinExistence type="predicted"/>
<feature type="signal peptide" evidence="1">
    <location>
        <begin position="1"/>
        <end position="21"/>
    </location>
</feature>
<sequence length="122" mass="14098">MNSNKIFGRIVALMGLFAVNCLQRSDPDQGMSSREITKFKEQAEKWGMPPVRELITGRHRLIHLVRKQSEYVYKTDNNKICEVAVVERDPERTKPVWSCADDKRGFWRRAMSKAKKALGFLG</sequence>
<evidence type="ECO:0000313" key="2">
    <source>
        <dbReference type="EMBL" id="KAF6200081.1"/>
    </source>
</evidence>
<keyword evidence="3" id="KW-1185">Reference proteome</keyword>
<name>A0A8S9WVG6_APOLU</name>
<dbReference type="AlphaFoldDB" id="A0A8S9WVG6"/>
<reference evidence="2" key="1">
    <citation type="journal article" date="2021" name="Mol. Ecol. Resour.">
        <title>Apolygus lucorum genome provides insights into omnivorousness and mesophyll feeding.</title>
        <authorList>
            <person name="Liu Y."/>
            <person name="Liu H."/>
            <person name="Wang H."/>
            <person name="Huang T."/>
            <person name="Liu B."/>
            <person name="Yang B."/>
            <person name="Yin L."/>
            <person name="Li B."/>
            <person name="Zhang Y."/>
            <person name="Zhang S."/>
            <person name="Jiang F."/>
            <person name="Zhang X."/>
            <person name="Ren Y."/>
            <person name="Wang B."/>
            <person name="Wang S."/>
            <person name="Lu Y."/>
            <person name="Wu K."/>
            <person name="Fan W."/>
            <person name="Wang G."/>
        </authorList>
    </citation>
    <scope>NUCLEOTIDE SEQUENCE</scope>
    <source>
        <strain evidence="2">12Hb</strain>
    </source>
</reference>
<feature type="chain" id="PRO_5035820052" description="Cystatin domain-containing protein" evidence="1">
    <location>
        <begin position="22"/>
        <end position="122"/>
    </location>
</feature>
<dbReference type="Proteomes" id="UP000466442">
    <property type="component" value="Unassembled WGS sequence"/>
</dbReference>
<comment type="caution">
    <text evidence="2">The sequence shown here is derived from an EMBL/GenBank/DDBJ whole genome shotgun (WGS) entry which is preliminary data.</text>
</comment>
<keyword evidence="1" id="KW-0732">Signal</keyword>
<evidence type="ECO:0000313" key="3">
    <source>
        <dbReference type="Proteomes" id="UP000466442"/>
    </source>
</evidence>
<gene>
    <name evidence="2" type="ORF">GE061_006382</name>
</gene>